<name>A0AAD9KZ47_RIDPI</name>
<feature type="region of interest" description="Disordered" evidence="1">
    <location>
        <begin position="15"/>
        <end position="104"/>
    </location>
</feature>
<sequence>MEAVYLLEVVVSSQKASDGLQGRGHTAEVVGHAAVEGHANADVGTHPDDKDSSKHNDVGRSVSEDTAVGDKGTLVTQQLEHLEDGEEEEEAKEAAQDLVPECNV</sequence>
<feature type="compositionally biased region" description="Basic and acidic residues" evidence="1">
    <location>
        <begin position="45"/>
        <end position="58"/>
    </location>
</feature>
<dbReference type="AlphaFoldDB" id="A0AAD9KZ47"/>
<proteinExistence type="predicted"/>
<dbReference type="Proteomes" id="UP001209878">
    <property type="component" value="Unassembled WGS sequence"/>
</dbReference>
<evidence type="ECO:0000313" key="3">
    <source>
        <dbReference type="Proteomes" id="UP001209878"/>
    </source>
</evidence>
<accession>A0AAD9KZ47</accession>
<evidence type="ECO:0000313" key="2">
    <source>
        <dbReference type="EMBL" id="KAK2179458.1"/>
    </source>
</evidence>
<keyword evidence="3" id="KW-1185">Reference proteome</keyword>
<gene>
    <name evidence="2" type="ORF">NP493_490g00004</name>
</gene>
<protein>
    <submittedName>
        <fullName evidence="2">Uncharacterized protein</fullName>
    </submittedName>
</protein>
<evidence type="ECO:0000256" key="1">
    <source>
        <dbReference type="SAM" id="MobiDB-lite"/>
    </source>
</evidence>
<organism evidence="2 3">
    <name type="scientific">Ridgeia piscesae</name>
    <name type="common">Tubeworm</name>
    <dbReference type="NCBI Taxonomy" id="27915"/>
    <lineage>
        <taxon>Eukaryota</taxon>
        <taxon>Metazoa</taxon>
        <taxon>Spiralia</taxon>
        <taxon>Lophotrochozoa</taxon>
        <taxon>Annelida</taxon>
        <taxon>Polychaeta</taxon>
        <taxon>Sedentaria</taxon>
        <taxon>Canalipalpata</taxon>
        <taxon>Sabellida</taxon>
        <taxon>Siboglinidae</taxon>
        <taxon>Ridgeia</taxon>
    </lineage>
</organism>
<dbReference type="EMBL" id="JAODUO010000489">
    <property type="protein sequence ID" value="KAK2179458.1"/>
    <property type="molecule type" value="Genomic_DNA"/>
</dbReference>
<comment type="caution">
    <text evidence="2">The sequence shown here is derived from an EMBL/GenBank/DDBJ whole genome shotgun (WGS) entry which is preliminary data.</text>
</comment>
<reference evidence="2" key="1">
    <citation type="journal article" date="2023" name="Mol. Biol. Evol.">
        <title>Third-Generation Sequencing Reveals the Adaptive Role of the Epigenome in Three Deep-Sea Polychaetes.</title>
        <authorList>
            <person name="Perez M."/>
            <person name="Aroh O."/>
            <person name="Sun Y."/>
            <person name="Lan Y."/>
            <person name="Juniper S.K."/>
            <person name="Young C.R."/>
            <person name="Angers B."/>
            <person name="Qian P.Y."/>
        </authorList>
    </citation>
    <scope>NUCLEOTIDE SEQUENCE</scope>
    <source>
        <strain evidence="2">R07B-5</strain>
    </source>
</reference>